<evidence type="ECO:0008006" key="6">
    <source>
        <dbReference type="Google" id="ProtNLM"/>
    </source>
</evidence>
<gene>
    <name evidence="4" type="ORF">IWQ62_006077</name>
</gene>
<dbReference type="PANTHER" id="PTHR22754:SF32">
    <property type="entry name" value="DISCO-INTERACTING PROTEIN 2"/>
    <property type="match status" value="1"/>
</dbReference>
<dbReference type="EMBL" id="JANBPY010002980">
    <property type="protein sequence ID" value="KAJ1953085.1"/>
    <property type="molecule type" value="Genomic_DNA"/>
</dbReference>
<evidence type="ECO:0000259" key="2">
    <source>
        <dbReference type="Pfam" id="PF00501"/>
    </source>
</evidence>
<comment type="caution">
    <text evidence="4">The sequence shown here is derived from an EMBL/GenBank/DDBJ whole genome shotgun (WGS) entry which is preliminary data.</text>
</comment>
<dbReference type="Pfam" id="PF00501">
    <property type="entry name" value="AMP-binding"/>
    <property type="match status" value="1"/>
</dbReference>
<feature type="non-terminal residue" evidence="4">
    <location>
        <position position="690"/>
    </location>
</feature>
<dbReference type="InterPro" id="IPR056881">
    <property type="entry name" value="Mug62_dom"/>
</dbReference>
<dbReference type="PANTHER" id="PTHR22754">
    <property type="entry name" value="DISCO-INTERACTING PROTEIN 2 DIP2 -RELATED"/>
    <property type="match status" value="1"/>
</dbReference>
<feature type="compositionally biased region" description="Basic and acidic residues" evidence="1">
    <location>
        <begin position="1"/>
        <end position="14"/>
    </location>
</feature>
<dbReference type="Gene3D" id="3.40.50.12780">
    <property type="entry name" value="N-terminal domain of ligase-like"/>
    <property type="match status" value="2"/>
</dbReference>
<dbReference type="GO" id="GO:0005829">
    <property type="term" value="C:cytosol"/>
    <property type="evidence" value="ECO:0007669"/>
    <property type="project" value="TreeGrafter"/>
</dbReference>
<dbReference type="OrthoDB" id="69964at2759"/>
<dbReference type="InterPro" id="IPR042099">
    <property type="entry name" value="ANL_N_sf"/>
</dbReference>
<dbReference type="SUPFAM" id="SSF56801">
    <property type="entry name" value="Acetyl-CoA synthetase-like"/>
    <property type="match status" value="2"/>
</dbReference>
<feature type="region of interest" description="Disordered" evidence="1">
    <location>
        <begin position="1"/>
        <end position="26"/>
    </location>
</feature>
<keyword evidence="5" id="KW-1185">Reference proteome</keyword>
<reference evidence="4" key="1">
    <citation type="submission" date="2022-07" db="EMBL/GenBank/DDBJ databases">
        <title>Phylogenomic reconstructions and comparative analyses of Kickxellomycotina fungi.</title>
        <authorList>
            <person name="Reynolds N.K."/>
            <person name="Stajich J.E."/>
            <person name="Barry K."/>
            <person name="Grigoriev I.V."/>
            <person name="Crous P."/>
            <person name="Smith M.E."/>
        </authorList>
    </citation>
    <scope>NUCLEOTIDE SEQUENCE</scope>
    <source>
        <strain evidence="4">RSA 1196</strain>
    </source>
</reference>
<evidence type="ECO:0000256" key="1">
    <source>
        <dbReference type="SAM" id="MobiDB-lite"/>
    </source>
</evidence>
<dbReference type="AlphaFoldDB" id="A0A9W8E0F2"/>
<evidence type="ECO:0000313" key="4">
    <source>
        <dbReference type="EMBL" id="KAJ1953085.1"/>
    </source>
</evidence>
<protein>
    <recommendedName>
        <fullName evidence="6">AMP-dependent synthetase/ligase domain-containing protein</fullName>
    </recommendedName>
</protein>
<feature type="domain" description="Meiotically up-regulated gene 62 protein-like alpha-beta" evidence="3">
    <location>
        <begin position="202"/>
        <end position="332"/>
    </location>
</feature>
<evidence type="ECO:0000313" key="5">
    <source>
        <dbReference type="Proteomes" id="UP001150925"/>
    </source>
</evidence>
<proteinExistence type="predicted"/>
<organism evidence="4 5">
    <name type="scientific">Dispira parvispora</name>
    <dbReference type="NCBI Taxonomy" id="1520584"/>
    <lineage>
        <taxon>Eukaryota</taxon>
        <taxon>Fungi</taxon>
        <taxon>Fungi incertae sedis</taxon>
        <taxon>Zoopagomycota</taxon>
        <taxon>Kickxellomycotina</taxon>
        <taxon>Dimargaritomycetes</taxon>
        <taxon>Dimargaritales</taxon>
        <taxon>Dimargaritaceae</taxon>
        <taxon>Dispira</taxon>
    </lineage>
</organism>
<name>A0A9W8E0F2_9FUNG</name>
<dbReference type="InterPro" id="IPR000873">
    <property type="entry name" value="AMP-dep_synth/lig_dom"/>
</dbReference>
<dbReference type="Pfam" id="PF24919">
    <property type="entry name" value="Mug62"/>
    <property type="match status" value="1"/>
</dbReference>
<feature type="domain" description="AMP-dependent synthetase/ligase" evidence="2">
    <location>
        <begin position="416"/>
        <end position="514"/>
    </location>
</feature>
<dbReference type="Proteomes" id="UP001150925">
    <property type="component" value="Unassembled WGS sequence"/>
</dbReference>
<accession>A0A9W8E0F2</accession>
<sequence length="690" mass="77230">MDRVIADIKRRDGLPESSPDGGLLREGAPSIASTTRFHPDRVKVFSFGRPNFLTNIVIVNPNTKELCESDQIGEIWIDCPALGAGFWALPKLSQAIFYARYRYYISVPDPAVPGATTLTEAISDQTFLRTGLMGTLINGCLLVFGYFEDRLQQTYVPLAKEGTGRVVVSQGSITEGDGLVDSKFENSPASLPMGESQASTGSKNKDVLDACQYFYYRSDLLNTIKQHNSLVGECTAFELFVNHTYLPVILFETRVPEAEMPRLCDDVYKILVEHHQLFAYAICASAPDTLPRAYEYGRRVVNATLCQARFEKGAIPLTYSRISFQRLALNIPTVESLGAMDTSNPTDPMDPNAFGRWLQHTSLELSEPSKDDRTGRDLQGFQTILDILHWRATVMPSEVALVSFESKKRATLANANPVAQVPWGKVLQKVALLANYLIDKHSVRSGDHVIVMLPVGLELFYAIQACFAIGAVAIPLALPESKWIEEDLVLFVESVRQFNVHHMLIDAEVELLLRNRPYSRYVRSLNRINVSKAPKNVKSGGFLGPKTAPKLPAVRSSPTHVSLIFACPPGPDQVYPQFVKLSHSVMLSFAQQLKSDFQMPSTHPVLATTRCYFGFSFLQLVLLGIYSGAPTVLFSYGDFWEHPHHWFELLQRYKIKDALATYPMFERAVSRMNQLDFRAFTMHNVRNLSV</sequence>
<evidence type="ECO:0000259" key="3">
    <source>
        <dbReference type="Pfam" id="PF24919"/>
    </source>
</evidence>